<protein>
    <submittedName>
        <fullName evidence="2">Uncharacterized protein</fullName>
    </submittedName>
</protein>
<name>A0ABS8Y144_9BURK</name>
<organism evidence="2 3">
    <name type="scientific">Pelomonas cellulosilytica</name>
    <dbReference type="NCBI Taxonomy" id="2906762"/>
    <lineage>
        <taxon>Bacteria</taxon>
        <taxon>Pseudomonadati</taxon>
        <taxon>Pseudomonadota</taxon>
        <taxon>Betaproteobacteria</taxon>
        <taxon>Burkholderiales</taxon>
        <taxon>Sphaerotilaceae</taxon>
        <taxon>Roseateles</taxon>
    </lineage>
</organism>
<keyword evidence="1" id="KW-0732">Signal</keyword>
<feature type="chain" id="PRO_5046352750" evidence="1">
    <location>
        <begin position="24"/>
        <end position="92"/>
    </location>
</feature>
<accession>A0ABS8Y144</accession>
<dbReference type="Proteomes" id="UP001200741">
    <property type="component" value="Unassembled WGS sequence"/>
</dbReference>
<evidence type="ECO:0000313" key="2">
    <source>
        <dbReference type="EMBL" id="MCE4556782.1"/>
    </source>
</evidence>
<reference evidence="2 3" key="1">
    <citation type="submission" date="2021-12" db="EMBL/GenBank/DDBJ databases">
        <title>Genome seq of P8.</title>
        <authorList>
            <person name="Seo T."/>
        </authorList>
    </citation>
    <scope>NUCLEOTIDE SEQUENCE [LARGE SCALE GENOMIC DNA]</scope>
    <source>
        <strain evidence="2 3">P8</strain>
    </source>
</reference>
<keyword evidence="3" id="KW-1185">Reference proteome</keyword>
<proteinExistence type="predicted"/>
<dbReference type="EMBL" id="JAJTWU010000008">
    <property type="protein sequence ID" value="MCE4556782.1"/>
    <property type="molecule type" value="Genomic_DNA"/>
</dbReference>
<gene>
    <name evidence="2" type="ORF">LXT13_20490</name>
</gene>
<evidence type="ECO:0000256" key="1">
    <source>
        <dbReference type="SAM" id="SignalP"/>
    </source>
</evidence>
<feature type="signal peptide" evidence="1">
    <location>
        <begin position="1"/>
        <end position="23"/>
    </location>
</feature>
<sequence>MNAAALAPAGLSAALLSEALALAEGTAGPREAAALLRQRFAPMRVVVVDSFDMRAEKPAAQGARRALYLAASDGHCWSVTADPTEAVGLFLS</sequence>
<comment type="caution">
    <text evidence="2">The sequence shown here is derived from an EMBL/GenBank/DDBJ whole genome shotgun (WGS) entry which is preliminary data.</text>
</comment>
<dbReference type="RefSeq" id="WP_233373905.1">
    <property type="nucleotide sequence ID" value="NZ_JAJTWU010000008.1"/>
</dbReference>
<evidence type="ECO:0000313" key="3">
    <source>
        <dbReference type="Proteomes" id="UP001200741"/>
    </source>
</evidence>